<dbReference type="AlphaFoldDB" id="A0A5B7HEL0"/>
<gene>
    <name evidence="1" type="ORF">E2C01_065441</name>
</gene>
<keyword evidence="2" id="KW-1185">Reference proteome</keyword>
<accession>A0A5B7HEL0</accession>
<reference evidence="1 2" key="1">
    <citation type="submission" date="2019-05" db="EMBL/GenBank/DDBJ databases">
        <title>Another draft genome of Portunus trituberculatus and its Hox gene families provides insights of decapod evolution.</title>
        <authorList>
            <person name="Jeong J.-H."/>
            <person name="Song I."/>
            <person name="Kim S."/>
            <person name="Choi T."/>
            <person name="Kim D."/>
            <person name="Ryu S."/>
            <person name="Kim W."/>
        </authorList>
    </citation>
    <scope>NUCLEOTIDE SEQUENCE [LARGE SCALE GENOMIC DNA]</scope>
    <source>
        <tissue evidence="1">Muscle</tissue>
    </source>
</reference>
<evidence type="ECO:0000313" key="1">
    <source>
        <dbReference type="EMBL" id="MPC71171.1"/>
    </source>
</evidence>
<dbReference type="Proteomes" id="UP000324222">
    <property type="component" value="Unassembled WGS sequence"/>
</dbReference>
<organism evidence="1 2">
    <name type="scientific">Portunus trituberculatus</name>
    <name type="common">Swimming crab</name>
    <name type="synonym">Neptunus trituberculatus</name>
    <dbReference type="NCBI Taxonomy" id="210409"/>
    <lineage>
        <taxon>Eukaryota</taxon>
        <taxon>Metazoa</taxon>
        <taxon>Ecdysozoa</taxon>
        <taxon>Arthropoda</taxon>
        <taxon>Crustacea</taxon>
        <taxon>Multicrustacea</taxon>
        <taxon>Malacostraca</taxon>
        <taxon>Eumalacostraca</taxon>
        <taxon>Eucarida</taxon>
        <taxon>Decapoda</taxon>
        <taxon>Pleocyemata</taxon>
        <taxon>Brachyura</taxon>
        <taxon>Eubrachyura</taxon>
        <taxon>Portunoidea</taxon>
        <taxon>Portunidae</taxon>
        <taxon>Portuninae</taxon>
        <taxon>Portunus</taxon>
    </lineage>
</organism>
<dbReference type="EMBL" id="VSRR010032446">
    <property type="protein sequence ID" value="MPC71171.1"/>
    <property type="molecule type" value="Genomic_DNA"/>
</dbReference>
<sequence length="23" mass="2482">MKAGGSGLNLTLQVRARRLPVLM</sequence>
<comment type="caution">
    <text evidence="1">The sequence shown here is derived from an EMBL/GenBank/DDBJ whole genome shotgun (WGS) entry which is preliminary data.</text>
</comment>
<evidence type="ECO:0000313" key="2">
    <source>
        <dbReference type="Proteomes" id="UP000324222"/>
    </source>
</evidence>
<proteinExistence type="predicted"/>
<name>A0A5B7HEL0_PORTR</name>
<protein>
    <submittedName>
        <fullName evidence="1">Uncharacterized protein</fullName>
    </submittedName>
</protein>